<dbReference type="InterPro" id="IPR015300">
    <property type="entry name" value="DNA-bd_pseudobarrel_sf"/>
</dbReference>
<dbReference type="EMBL" id="JBJXBP010000001">
    <property type="protein sequence ID" value="KAL3849232.1"/>
    <property type="molecule type" value="Genomic_DNA"/>
</dbReference>
<keyword evidence="5" id="KW-0539">Nucleus</keyword>
<keyword evidence="8" id="KW-1185">Reference proteome</keyword>
<keyword evidence="2" id="KW-0805">Transcription regulation</keyword>
<sequence length="384" mass="43213">MAPVNYALGMRFFVQISKSFKKNPKFEIPQGFMHYASHELGHITKGSVRIRKRVYQCSIVHSGGGVFIDGKEIAKLAYDFNIKSGDVVFFEYLGNGYFAGIVCCGTYYMEKKSVGCHGTPVRFFVEALSYDGVDLPDLLFSFVNKDTYAFFRVQTRLGTWQIEHISGSSRSMLGGSCWHSFHVANKLRSSIYLQMDYHGAGKFTATAFKSLSSCEQPLNLSGKLFVKAEEGTSELKCMCNRPTPLRHAAANIASEDDMGDNTLLQQNVIDSWNITAKKHMVPQACRKTLPRMYLPTTKWKKHHLDKMKVVVITVESCTRGRWEVMVRPYKQNGKTDRVALTQGWSKFASETNLGIGAKTKVNLLSPPHPEPSNGQKLYMSMSFN</sequence>
<dbReference type="CDD" id="cd10017">
    <property type="entry name" value="B3_DNA"/>
    <property type="match status" value="1"/>
</dbReference>
<dbReference type="Proteomes" id="UP001634393">
    <property type="component" value="Unassembled WGS sequence"/>
</dbReference>
<dbReference type="GO" id="GO:0003677">
    <property type="term" value="F:DNA binding"/>
    <property type="evidence" value="ECO:0007669"/>
    <property type="project" value="UniProtKB-KW"/>
</dbReference>
<dbReference type="SUPFAM" id="SSF101936">
    <property type="entry name" value="DNA-binding pseudobarrel domain"/>
    <property type="match status" value="1"/>
</dbReference>
<keyword evidence="3" id="KW-0238">DNA-binding</keyword>
<comment type="caution">
    <text evidence="7">The sequence shown here is derived from an EMBL/GenBank/DDBJ whole genome shotgun (WGS) entry which is preliminary data.</text>
</comment>
<evidence type="ECO:0000256" key="3">
    <source>
        <dbReference type="ARBA" id="ARBA00023125"/>
    </source>
</evidence>
<accession>A0ABD3ULV5</accession>
<organism evidence="7 8">
    <name type="scientific">Penstemon smallii</name>
    <dbReference type="NCBI Taxonomy" id="265156"/>
    <lineage>
        <taxon>Eukaryota</taxon>
        <taxon>Viridiplantae</taxon>
        <taxon>Streptophyta</taxon>
        <taxon>Embryophyta</taxon>
        <taxon>Tracheophyta</taxon>
        <taxon>Spermatophyta</taxon>
        <taxon>Magnoliopsida</taxon>
        <taxon>eudicotyledons</taxon>
        <taxon>Gunneridae</taxon>
        <taxon>Pentapetalae</taxon>
        <taxon>asterids</taxon>
        <taxon>lamiids</taxon>
        <taxon>Lamiales</taxon>
        <taxon>Plantaginaceae</taxon>
        <taxon>Cheloneae</taxon>
        <taxon>Penstemon</taxon>
    </lineage>
</organism>
<evidence type="ECO:0000313" key="8">
    <source>
        <dbReference type="Proteomes" id="UP001634393"/>
    </source>
</evidence>
<dbReference type="GO" id="GO:0005634">
    <property type="term" value="C:nucleus"/>
    <property type="evidence" value="ECO:0007669"/>
    <property type="project" value="UniProtKB-SubCell"/>
</dbReference>
<gene>
    <name evidence="7" type="ORF">ACJIZ3_011114</name>
</gene>
<evidence type="ECO:0000256" key="5">
    <source>
        <dbReference type="ARBA" id="ARBA00023242"/>
    </source>
</evidence>
<dbReference type="Gene3D" id="2.40.330.10">
    <property type="entry name" value="DNA-binding pseudobarrel domain"/>
    <property type="match status" value="1"/>
</dbReference>
<name>A0ABD3ULV5_9LAMI</name>
<protein>
    <recommendedName>
        <fullName evidence="9">TF-B3 domain-containing protein</fullName>
    </recommendedName>
</protein>
<keyword evidence="4" id="KW-0804">Transcription</keyword>
<evidence type="ECO:0000313" key="7">
    <source>
        <dbReference type="EMBL" id="KAL3849232.1"/>
    </source>
</evidence>
<reference evidence="7 8" key="1">
    <citation type="submission" date="2024-12" db="EMBL/GenBank/DDBJ databases">
        <title>The unique morphological basis and parallel evolutionary history of personate flowers in Penstemon.</title>
        <authorList>
            <person name="Depatie T.H."/>
            <person name="Wessinger C.A."/>
        </authorList>
    </citation>
    <scope>NUCLEOTIDE SEQUENCE [LARGE SCALE GENOMIC DNA]</scope>
    <source>
        <strain evidence="7">WTNN_2</strain>
        <tissue evidence="7">Leaf</tissue>
    </source>
</reference>
<evidence type="ECO:0008006" key="9">
    <source>
        <dbReference type="Google" id="ProtNLM"/>
    </source>
</evidence>
<proteinExistence type="predicted"/>
<comment type="subcellular location">
    <subcellularLocation>
        <location evidence="1">Nucleus</location>
    </subcellularLocation>
</comment>
<evidence type="ECO:0000256" key="4">
    <source>
        <dbReference type="ARBA" id="ARBA00023163"/>
    </source>
</evidence>
<evidence type="ECO:0000256" key="6">
    <source>
        <dbReference type="SAM" id="MobiDB-lite"/>
    </source>
</evidence>
<evidence type="ECO:0000256" key="1">
    <source>
        <dbReference type="ARBA" id="ARBA00004123"/>
    </source>
</evidence>
<dbReference type="InterPro" id="IPR003340">
    <property type="entry name" value="B3_DNA-bd"/>
</dbReference>
<evidence type="ECO:0000256" key="2">
    <source>
        <dbReference type="ARBA" id="ARBA00023015"/>
    </source>
</evidence>
<dbReference type="AlphaFoldDB" id="A0ABD3ULV5"/>
<feature type="region of interest" description="Disordered" evidence="6">
    <location>
        <begin position="365"/>
        <end position="384"/>
    </location>
</feature>